<keyword evidence="3 8" id="KW-0436">Ligase</keyword>
<keyword evidence="7 8" id="KW-0030">Aminoacyl-tRNA synthetase</keyword>
<dbReference type="Pfam" id="PF02938">
    <property type="entry name" value="GAD"/>
    <property type="match status" value="1"/>
</dbReference>
<dbReference type="Pfam" id="PF00152">
    <property type="entry name" value="tRNA-synt_2"/>
    <property type="match status" value="1"/>
</dbReference>
<dbReference type="GO" id="GO:0140096">
    <property type="term" value="F:catalytic activity, acting on a protein"/>
    <property type="evidence" value="ECO:0007669"/>
    <property type="project" value="UniProtKB-ARBA"/>
</dbReference>
<dbReference type="HOGENOM" id="CLU_014330_3_2_9"/>
<dbReference type="InterPro" id="IPR047089">
    <property type="entry name" value="Asp-tRNA-ligase_1_N"/>
</dbReference>
<feature type="binding site" evidence="8">
    <location>
        <begin position="250"/>
        <end position="252"/>
    </location>
    <ligand>
        <name>ATP</name>
        <dbReference type="ChEBI" id="CHEBI:30616"/>
    </ligand>
</feature>
<comment type="subunit">
    <text evidence="8">Homodimer.</text>
</comment>
<accession>F9DVE3</accession>
<name>F9DVE3_9BACL</name>
<dbReference type="Gene3D" id="3.30.930.10">
    <property type="entry name" value="Bira Bifunctional Protein, Domain 2"/>
    <property type="match status" value="1"/>
</dbReference>
<evidence type="ECO:0000313" key="11">
    <source>
        <dbReference type="Proteomes" id="UP000005316"/>
    </source>
</evidence>
<dbReference type="PANTHER" id="PTHR22594:SF5">
    <property type="entry name" value="ASPARTATE--TRNA LIGASE, MITOCHONDRIAL"/>
    <property type="match status" value="1"/>
</dbReference>
<dbReference type="InterPro" id="IPR002312">
    <property type="entry name" value="Asp/Asn-tRNA-synth_IIb"/>
</dbReference>
<comment type="catalytic activity">
    <reaction evidence="8">
        <text>tRNA(Asp) + L-aspartate + ATP = L-aspartyl-tRNA(Asp) + AMP + diphosphate</text>
        <dbReference type="Rhea" id="RHEA:19649"/>
        <dbReference type="Rhea" id="RHEA-COMP:9660"/>
        <dbReference type="Rhea" id="RHEA-COMP:9678"/>
        <dbReference type="ChEBI" id="CHEBI:29991"/>
        <dbReference type="ChEBI" id="CHEBI:30616"/>
        <dbReference type="ChEBI" id="CHEBI:33019"/>
        <dbReference type="ChEBI" id="CHEBI:78442"/>
        <dbReference type="ChEBI" id="CHEBI:78516"/>
        <dbReference type="ChEBI" id="CHEBI:456215"/>
        <dbReference type="EC" id="6.1.1.12"/>
    </reaction>
</comment>
<gene>
    <name evidence="8 10" type="primary">aspS</name>
    <name evidence="10" type="ORF">HMPREF9372_2774</name>
</gene>
<dbReference type="InterPro" id="IPR047090">
    <property type="entry name" value="AspRS_core"/>
</dbReference>
<evidence type="ECO:0000256" key="7">
    <source>
        <dbReference type="ARBA" id="ARBA00023146"/>
    </source>
</evidence>
<dbReference type="STRING" id="759851.SAMN04244570_0970"/>
<feature type="binding site" evidence="8">
    <location>
        <position position="204"/>
    </location>
    <ligand>
        <name>L-aspartate</name>
        <dbReference type="ChEBI" id="CHEBI:29991"/>
    </ligand>
</feature>
<dbReference type="SUPFAM" id="SSF50249">
    <property type="entry name" value="Nucleic acid-binding proteins"/>
    <property type="match status" value="1"/>
</dbReference>
<dbReference type="InterPro" id="IPR004365">
    <property type="entry name" value="NA-bd_OB_tRNA"/>
</dbReference>
<dbReference type="PROSITE" id="PS50862">
    <property type="entry name" value="AA_TRNA_LIGASE_II"/>
    <property type="match status" value="1"/>
</dbReference>
<dbReference type="CDD" id="cd04317">
    <property type="entry name" value="EcAspRS_like_N"/>
    <property type="match status" value="1"/>
</dbReference>
<feature type="binding site" evidence="8">
    <location>
        <position position="259"/>
    </location>
    <ligand>
        <name>ATP</name>
        <dbReference type="ChEBI" id="CHEBI:30616"/>
    </ligand>
</feature>
<dbReference type="EC" id="6.1.1.12" evidence="8"/>
<dbReference type="AlphaFoldDB" id="F9DVE3"/>
<evidence type="ECO:0000256" key="1">
    <source>
        <dbReference type="ARBA" id="ARBA00006303"/>
    </source>
</evidence>
<evidence type="ECO:0000313" key="10">
    <source>
        <dbReference type="EMBL" id="EGQ22734.1"/>
    </source>
</evidence>
<comment type="subcellular location">
    <subcellularLocation>
        <location evidence="8">Cytoplasm</location>
    </subcellularLocation>
</comment>
<evidence type="ECO:0000256" key="2">
    <source>
        <dbReference type="ARBA" id="ARBA00022490"/>
    </source>
</evidence>
<dbReference type="eggNOG" id="COG0173">
    <property type="taxonomic scope" value="Bacteria"/>
</dbReference>
<evidence type="ECO:0000256" key="6">
    <source>
        <dbReference type="ARBA" id="ARBA00022917"/>
    </source>
</evidence>
<protein>
    <recommendedName>
        <fullName evidence="8">Aspartate--tRNA ligase</fullName>
        <ecNumber evidence="8">6.1.1.12</ecNumber>
    </recommendedName>
    <alternativeName>
        <fullName evidence="8">Aspartyl-tRNA synthetase</fullName>
        <shortName evidence="8">AspRS</shortName>
    </alternativeName>
</protein>
<evidence type="ECO:0000256" key="4">
    <source>
        <dbReference type="ARBA" id="ARBA00022741"/>
    </source>
</evidence>
<dbReference type="InterPro" id="IPR006195">
    <property type="entry name" value="aa-tRNA-synth_II"/>
</dbReference>
<comment type="caution">
    <text evidence="8">Lacks conserved residue(s) required for the propagation of feature annotation.</text>
</comment>
<dbReference type="GO" id="GO:0005737">
    <property type="term" value="C:cytoplasm"/>
    <property type="evidence" value="ECO:0007669"/>
    <property type="project" value="UniProtKB-SubCell"/>
</dbReference>
<dbReference type="CDD" id="cd00777">
    <property type="entry name" value="AspRS_core"/>
    <property type="match status" value="1"/>
</dbReference>
<organism evidence="10 11">
    <name type="scientific">Sporosarcina newyorkensis 2681</name>
    <dbReference type="NCBI Taxonomy" id="1027292"/>
    <lineage>
        <taxon>Bacteria</taxon>
        <taxon>Bacillati</taxon>
        <taxon>Bacillota</taxon>
        <taxon>Bacilli</taxon>
        <taxon>Bacillales</taxon>
        <taxon>Caryophanaceae</taxon>
        <taxon>Sporosarcina</taxon>
    </lineage>
</organism>
<dbReference type="Gene3D" id="3.30.1360.30">
    <property type="entry name" value="GAD-like domain"/>
    <property type="match status" value="1"/>
</dbReference>
<dbReference type="GO" id="GO:0003676">
    <property type="term" value="F:nucleic acid binding"/>
    <property type="evidence" value="ECO:0007669"/>
    <property type="project" value="InterPro"/>
</dbReference>
<keyword evidence="2 8" id="KW-0963">Cytoplasm</keyword>
<dbReference type="SUPFAM" id="SSF55681">
    <property type="entry name" value="Class II aaRS and biotin synthetases"/>
    <property type="match status" value="1"/>
</dbReference>
<comment type="function">
    <text evidence="8">Catalyzes the attachment of L-aspartate to tRNA(Asp) in a two-step reaction: L-aspartate is first activated by ATP to form Asp-AMP and then transferred to the acceptor end of tRNA(Asp).</text>
</comment>
<comment type="caution">
    <text evidence="10">The sequence shown here is derived from an EMBL/GenBank/DDBJ whole genome shotgun (WGS) entry which is preliminary data.</text>
</comment>
<feature type="domain" description="Aminoacyl-transfer RNA synthetases class-II family profile" evidence="9">
    <location>
        <begin position="171"/>
        <end position="583"/>
    </location>
</feature>
<dbReference type="SUPFAM" id="SSF55261">
    <property type="entry name" value="GAD domain-like"/>
    <property type="match status" value="1"/>
</dbReference>
<feature type="binding site" evidence="8">
    <location>
        <position position="478"/>
    </location>
    <ligand>
        <name>L-aspartate</name>
        <dbReference type="ChEBI" id="CHEBI:29991"/>
    </ligand>
</feature>
<dbReference type="Proteomes" id="UP000005316">
    <property type="component" value="Unassembled WGS sequence"/>
</dbReference>
<dbReference type="InterPro" id="IPR004115">
    <property type="entry name" value="GAD-like_sf"/>
</dbReference>
<dbReference type="NCBIfam" id="TIGR00459">
    <property type="entry name" value="aspS_bact"/>
    <property type="match status" value="1"/>
</dbReference>
<keyword evidence="6 8" id="KW-0648">Protein biosynthesis</keyword>
<dbReference type="GO" id="GO:0006422">
    <property type="term" value="P:aspartyl-tRNA aminoacylation"/>
    <property type="evidence" value="ECO:0007669"/>
    <property type="project" value="UniProtKB-UniRule"/>
</dbReference>
<dbReference type="InterPro" id="IPR004524">
    <property type="entry name" value="Asp-tRNA-ligase_1"/>
</dbReference>
<dbReference type="PRINTS" id="PR01042">
    <property type="entry name" value="TRNASYNTHASP"/>
</dbReference>
<dbReference type="InterPro" id="IPR004364">
    <property type="entry name" value="Aa-tRNA-synt_II"/>
</dbReference>
<dbReference type="EMBL" id="AFPZ01000088">
    <property type="protein sequence ID" value="EGQ22734.1"/>
    <property type="molecule type" value="Genomic_DNA"/>
</dbReference>
<dbReference type="PANTHER" id="PTHR22594">
    <property type="entry name" value="ASPARTYL/LYSYL-TRNA SYNTHETASE"/>
    <property type="match status" value="1"/>
</dbReference>
<feature type="binding site" evidence="8">
    <location>
        <position position="517"/>
    </location>
    <ligand>
        <name>L-aspartate</name>
        <dbReference type="ChEBI" id="CHEBI:29991"/>
    </ligand>
</feature>
<dbReference type="NCBIfam" id="NF001750">
    <property type="entry name" value="PRK00476.1"/>
    <property type="match status" value="1"/>
</dbReference>
<evidence type="ECO:0000256" key="8">
    <source>
        <dbReference type="HAMAP-Rule" id="MF_00044"/>
    </source>
</evidence>
<dbReference type="Pfam" id="PF01336">
    <property type="entry name" value="tRNA_anti-codon"/>
    <property type="match status" value="1"/>
</dbReference>
<dbReference type="Gene3D" id="2.40.50.140">
    <property type="entry name" value="Nucleic acid-binding proteins"/>
    <property type="match status" value="1"/>
</dbReference>
<dbReference type="InterPro" id="IPR012340">
    <property type="entry name" value="NA-bd_OB-fold"/>
</dbReference>
<evidence type="ECO:0000259" key="9">
    <source>
        <dbReference type="PROSITE" id="PS50862"/>
    </source>
</evidence>
<keyword evidence="5 8" id="KW-0067">ATP-binding</keyword>
<keyword evidence="4 8" id="KW-0547">Nucleotide-binding</keyword>
<reference evidence="10 11" key="1">
    <citation type="submission" date="2011-04" db="EMBL/GenBank/DDBJ databases">
        <authorList>
            <person name="Muzny D."/>
            <person name="Qin X."/>
            <person name="Deng J."/>
            <person name="Jiang H."/>
            <person name="Liu Y."/>
            <person name="Qu J."/>
            <person name="Song X.-Z."/>
            <person name="Zhang L."/>
            <person name="Thornton R."/>
            <person name="Coyle M."/>
            <person name="Francisco L."/>
            <person name="Jackson L."/>
            <person name="Javaid M."/>
            <person name="Korchina V."/>
            <person name="Kovar C."/>
            <person name="Mata R."/>
            <person name="Mathew T."/>
            <person name="Ngo R."/>
            <person name="Nguyen L."/>
            <person name="Nguyen N."/>
            <person name="Okwuonu G."/>
            <person name="Ongeri F."/>
            <person name="Pham C."/>
            <person name="Simmons D."/>
            <person name="Wilczek-Boney K."/>
            <person name="Hale W."/>
            <person name="Jakkamsetti A."/>
            <person name="Pham P."/>
            <person name="Ruth R."/>
            <person name="San Lucas F."/>
            <person name="Warren J."/>
            <person name="Zhang J."/>
            <person name="Zhao Z."/>
            <person name="Zhou C."/>
            <person name="Zhu D."/>
            <person name="Lee S."/>
            <person name="Bess C."/>
            <person name="Blankenburg K."/>
            <person name="Forbes L."/>
            <person name="Fu Q."/>
            <person name="Gubbala S."/>
            <person name="Hirani K."/>
            <person name="Jayaseelan J.C."/>
            <person name="Lara F."/>
            <person name="Munidasa M."/>
            <person name="Palculict T."/>
            <person name="Patil S."/>
            <person name="Pu L.-L."/>
            <person name="Saada N."/>
            <person name="Tang L."/>
            <person name="Weissenberger G."/>
            <person name="Zhu Y."/>
            <person name="Hemphill L."/>
            <person name="Shang Y."/>
            <person name="Youmans B."/>
            <person name="Ayvaz T."/>
            <person name="Ross M."/>
            <person name="Santibanez J."/>
            <person name="Aqrawi P."/>
            <person name="Gross S."/>
            <person name="Joshi V."/>
            <person name="Fowler G."/>
            <person name="Nazareth L."/>
            <person name="Reid J."/>
            <person name="Worley K."/>
            <person name="Petrosino J."/>
            <person name="Highlander S."/>
            <person name="Gibbs R."/>
        </authorList>
    </citation>
    <scope>NUCLEOTIDE SEQUENCE [LARGE SCALE GENOMIC DNA]</scope>
    <source>
        <strain evidence="10 11">2681</strain>
    </source>
</reference>
<feature type="binding site" evidence="8">
    <location>
        <position position="250"/>
    </location>
    <ligand>
        <name>L-aspartate</name>
        <dbReference type="ChEBI" id="CHEBI:29991"/>
    </ligand>
</feature>
<feature type="binding site" evidence="8">
    <location>
        <begin position="562"/>
        <end position="565"/>
    </location>
    <ligand>
        <name>ATP</name>
        <dbReference type="ChEBI" id="CHEBI:30616"/>
    </ligand>
</feature>
<dbReference type="HAMAP" id="MF_00044">
    <property type="entry name" value="Asp_tRNA_synth_type1"/>
    <property type="match status" value="1"/>
</dbReference>
<evidence type="ECO:0000256" key="5">
    <source>
        <dbReference type="ARBA" id="ARBA00022840"/>
    </source>
</evidence>
<dbReference type="GO" id="GO:0004815">
    <property type="term" value="F:aspartate-tRNA ligase activity"/>
    <property type="evidence" value="ECO:0007669"/>
    <property type="project" value="UniProtKB-UniRule"/>
</dbReference>
<dbReference type="GO" id="GO:0005524">
    <property type="term" value="F:ATP binding"/>
    <property type="evidence" value="ECO:0007669"/>
    <property type="project" value="UniProtKB-UniRule"/>
</dbReference>
<dbReference type="InterPro" id="IPR029351">
    <property type="entry name" value="GAD_dom"/>
</dbReference>
<sequence length="632" mass="71041">MGGYDVPVLNANANAIKTNNKELKGSVVVMQRTHYCGNLTEQQIGQEVTLQGWVQKRRDLGGLIFIDVRDRAGIVQTVFNPDISKEALEIAETLRNEYVVEIKGHVIERAEKTKNPNLKTGAIEVQVSDVKVVNEAKNPPFTIEDNTDVGEETRLKYRYLDLRRPELARIFKMRSDITKTVRNFLDDEGFLEVETPILTKSTPEGARDYLVPSRVHEGEFYALPQSPQLFKQLLMVSGFDRYYQIARCFRDEDLRADRQPEFTQIDMEMSFMSIEDILEMNERLMKKVMKDVKGVDVETPFKRLPYDEAMSRYGSDKPDTRFGMELTDVSEIVKDSSFKVFAGAVESGGQVKLINVKGAAEKYSRKDIDALGEYAKVYGAKGLAWLKVTEDGFNGPIAKFFDGEIGEALKAAGEGEVGDLFLFGADKKSVVADSLGALRLKLGKDLDLIDQSLYNFLWVTDWPLFEYDEEDGRYYAAHHPFTMPADVEQLKTHPESVKAQAYDLVLNGYELGGGSLRIYQREVQEEMFKALGFTEESAREQFGFLMDAFEYGTPPHGGIAFGLDRIVMLLAGSTNLRDTIAFPKTASASDLLTEAPSSVDDAQLKELGIKVVAEPAKKVRNLLFLKDCIQID</sequence>
<evidence type="ECO:0000256" key="3">
    <source>
        <dbReference type="ARBA" id="ARBA00022598"/>
    </source>
</evidence>
<feature type="region of interest" description="Aspartate" evidence="8">
    <location>
        <begin position="228"/>
        <end position="231"/>
    </location>
</feature>
<feature type="binding site" evidence="8">
    <location>
        <position position="510"/>
    </location>
    <ligand>
        <name>ATP</name>
        <dbReference type="ChEBI" id="CHEBI:30616"/>
    </ligand>
</feature>
<dbReference type="GO" id="GO:0016740">
    <property type="term" value="F:transferase activity"/>
    <property type="evidence" value="ECO:0007669"/>
    <property type="project" value="UniProtKB-ARBA"/>
</dbReference>
<proteinExistence type="inferred from homology"/>
<comment type="similarity">
    <text evidence="1 8">Belongs to the class-II aminoacyl-tRNA synthetase family. Type 1 subfamily.</text>
</comment>
<dbReference type="InterPro" id="IPR045864">
    <property type="entry name" value="aa-tRNA-synth_II/BPL/LPL"/>
</dbReference>